<dbReference type="PROSITE" id="PS52016">
    <property type="entry name" value="TONB_DEPENDENT_REC_3"/>
    <property type="match status" value="1"/>
</dbReference>
<keyword evidence="17" id="KW-1185">Reference proteome</keyword>
<keyword evidence="10 11" id="KW-0998">Cell outer membrane</keyword>
<dbReference type="InterPro" id="IPR012910">
    <property type="entry name" value="Plug_dom"/>
</dbReference>
<evidence type="ECO:0008006" key="18">
    <source>
        <dbReference type="Google" id="ProtNLM"/>
    </source>
</evidence>
<keyword evidence="2 11" id="KW-0813">Transport</keyword>
<feature type="signal peptide" evidence="13">
    <location>
        <begin position="1"/>
        <end position="24"/>
    </location>
</feature>
<evidence type="ECO:0000256" key="1">
    <source>
        <dbReference type="ARBA" id="ARBA00004571"/>
    </source>
</evidence>
<feature type="domain" description="TonB-dependent receptor-like beta-barrel" evidence="14">
    <location>
        <begin position="295"/>
        <end position="735"/>
    </location>
</feature>
<name>A0A255YT62_9PROT</name>
<comment type="similarity">
    <text evidence="11 12">Belongs to the TonB-dependent receptor family.</text>
</comment>
<evidence type="ECO:0000256" key="13">
    <source>
        <dbReference type="SAM" id="SignalP"/>
    </source>
</evidence>
<evidence type="ECO:0000256" key="2">
    <source>
        <dbReference type="ARBA" id="ARBA00022448"/>
    </source>
</evidence>
<dbReference type="Gene3D" id="2.40.170.20">
    <property type="entry name" value="TonB-dependent receptor, beta-barrel domain"/>
    <property type="match status" value="1"/>
</dbReference>
<organism evidence="16 17">
    <name type="scientific">Niveispirillum lacus</name>
    <dbReference type="NCBI Taxonomy" id="1981099"/>
    <lineage>
        <taxon>Bacteria</taxon>
        <taxon>Pseudomonadati</taxon>
        <taxon>Pseudomonadota</taxon>
        <taxon>Alphaproteobacteria</taxon>
        <taxon>Rhodospirillales</taxon>
        <taxon>Azospirillaceae</taxon>
        <taxon>Niveispirillum</taxon>
    </lineage>
</organism>
<dbReference type="RefSeq" id="WP_094458312.1">
    <property type="nucleotide sequence ID" value="NZ_NOXU01000032.1"/>
</dbReference>
<keyword evidence="13" id="KW-0732">Signal</keyword>
<keyword evidence="7" id="KW-0406">Ion transport</keyword>
<dbReference type="SUPFAM" id="SSF56935">
    <property type="entry name" value="Porins"/>
    <property type="match status" value="1"/>
</dbReference>
<evidence type="ECO:0000256" key="9">
    <source>
        <dbReference type="ARBA" id="ARBA00023136"/>
    </source>
</evidence>
<evidence type="ECO:0000256" key="3">
    <source>
        <dbReference type="ARBA" id="ARBA00022452"/>
    </source>
</evidence>
<evidence type="ECO:0000256" key="5">
    <source>
        <dbReference type="ARBA" id="ARBA00022692"/>
    </source>
</evidence>
<dbReference type="Proteomes" id="UP000216998">
    <property type="component" value="Unassembled WGS sequence"/>
</dbReference>
<keyword evidence="8 12" id="KW-0798">TonB box</keyword>
<gene>
    <name evidence="16" type="ORF">CHU95_21065</name>
</gene>
<keyword evidence="3 11" id="KW-1134">Transmembrane beta strand</keyword>
<dbReference type="InterPro" id="IPR039426">
    <property type="entry name" value="TonB-dep_rcpt-like"/>
</dbReference>
<dbReference type="Pfam" id="PF00593">
    <property type="entry name" value="TonB_dep_Rec_b-barrel"/>
    <property type="match status" value="1"/>
</dbReference>
<keyword evidence="9 11" id="KW-0472">Membrane</keyword>
<keyword evidence="6" id="KW-0408">Iron</keyword>
<proteinExistence type="inferred from homology"/>
<dbReference type="OrthoDB" id="9760494at2"/>
<feature type="domain" description="TonB-dependent receptor plug" evidence="15">
    <location>
        <begin position="46"/>
        <end position="150"/>
    </location>
</feature>
<dbReference type="EMBL" id="NOXU01000032">
    <property type="protein sequence ID" value="OYQ31630.1"/>
    <property type="molecule type" value="Genomic_DNA"/>
</dbReference>
<feature type="chain" id="PRO_5012129294" description="TonB-dependent receptor" evidence="13">
    <location>
        <begin position="25"/>
        <end position="777"/>
    </location>
</feature>
<dbReference type="GO" id="GO:0006826">
    <property type="term" value="P:iron ion transport"/>
    <property type="evidence" value="ECO:0007669"/>
    <property type="project" value="UniProtKB-KW"/>
</dbReference>
<comment type="caution">
    <text evidence="16">The sequence shown here is derived from an EMBL/GenBank/DDBJ whole genome shotgun (WGS) entry which is preliminary data.</text>
</comment>
<dbReference type="PANTHER" id="PTHR32552">
    <property type="entry name" value="FERRICHROME IRON RECEPTOR-RELATED"/>
    <property type="match status" value="1"/>
</dbReference>
<evidence type="ECO:0000259" key="14">
    <source>
        <dbReference type="Pfam" id="PF00593"/>
    </source>
</evidence>
<dbReference type="Pfam" id="PF07715">
    <property type="entry name" value="Plug"/>
    <property type="match status" value="1"/>
</dbReference>
<evidence type="ECO:0000256" key="10">
    <source>
        <dbReference type="ARBA" id="ARBA00023237"/>
    </source>
</evidence>
<dbReference type="GO" id="GO:0009279">
    <property type="term" value="C:cell outer membrane"/>
    <property type="evidence" value="ECO:0007669"/>
    <property type="project" value="UniProtKB-SubCell"/>
</dbReference>
<evidence type="ECO:0000256" key="11">
    <source>
        <dbReference type="PROSITE-ProRule" id="PRU01360"/>
    </source>
</evidence>
<dbReference type="InterPro" id="IPR000531">
    <property type="entry name" value="Beta-barrel_TonB"/>
</dbReference>
<evidence type="ECO:0000256" key="7">
    <source>
        <dbReference type="ARBA" id="ARBA00023065"/>
    </source>
</evidence>
<reference evidence="16 17" key="1">
    <citation type="submission" date="2017-07" db="EMBL/GenBank/DDBJ databases">
        <title>Niveispirillum cyanobacteriorum sp. nov., isolated from cyanobacterial aggregates in a eutrophic lake.</title>
        <authorList>
            <person name="Cai H."/>
        </authorList>
    </citation>
    <scope>NUCLEOTIDE SEQUENCE [LARGE SCALE GENOMIC DNA]</scope>
    <source>
        <strain evidence="17">TH1-14</strain>
    </source>
</reference>
<protein>
    <recommendedName>
        <fullName evidence="18">TonB-dependent receptor</fullName>
    </recommendedName>
</protein>
<keyword evidence="4" id="KW-0410">Iron transport</keyword>
<accession>A0A255YT62</accession>
<evidence type="ECO:0000256" key="8">
    <source>
        <dbReference type="ARBA" id="ARBA00023077"/>
    </source>
</evidence>
<comment type="subcellular location">
    <subcellularLocation>
        <location evidence="1 11">Cell outer membrane</location>
        <topology evidence="1 11">Multi-pass membrane protein</topology>
    </subcellularLocation>
</comment>
<evidence type="ECO:0000256" key="4">
    <source>
        <dbReference type="ARBA" id="ARBA00022496"/>
    </source>
</evidence>
<evidence type="ECO:0000313" key="17">
    <source>
        <dbReference type="Proteomes" id="UP000216998"/>
    </source>
</evidence>
<keyword evidence="5 11" id="KW-0812">Transmembrane</keyword>
<dbReference type="AlphaFoldDB" id="A0A255YT62"/>
<sequence length="777" mass="84428">MKNQLLRSSFLVAGFALASGSALAQTAEPLLLEEIIVTARKRAESLQEAPQAITAFSAAEITEARITSIDDVAKLTPGLNYAPLFGPAAATPIIRGSTQTFGAPNVGVFIDGIYLTGKAAMDIALSDLERIEVIKGPQSALYGRNTFAGAINYITKAPQMTLGGEAELTVGSHGMLEGRASITGPVIADKLALRLGVSHKEFDGYYRSSIDNGRIDFEKTQGVAADALFTPTDALSARLRFSYAKDDSGQPASAVVRANGIARTVPVALNGGIPVGSPQTYVGQLPEMGKYLPVNTQRRIAAELADYGNRQETYRTSLALDYDLEAMTLTSVTAYNKRDNEYQIDGDNTVCEDTLGCRNFGPPLPTFRPIAFRQSQFATSSEVNTTKDFSQELRMSSPDEGQIRWIVGGFYYWSKVSAVQRSLSPMLPNPPAFGYPLARLGTEAKSLFASVAYDVTDDLTVTAEARQEWEDQTYKQRPTVTAGVAATDASLRNINLKQDFKFFTPRFIVDYTISDDIMAYANVAKGTKTGGFNTGLRVLESQFTYQEESSWNYEAGIKATWLGGRATTNLAYFHTDWKDQQVACQNPVSVGGTSTQRTYTCNVGQAVIDGIEVDAQMRLTDVLTASLGYSWTDAAYEKFVDDSLTATLAAGGLPPMNFVGKSLPYVPKNKLFASLRADFNLSADIEMFMRADVNYQSKSYIRADNLAYIGDKTVADFRAGLRFENGVSVTAFVENAFDDRTPLTAVRFFDSVNFSIPTPLVTGAVGRKAGVTLNYSF</sequence>
<dbReference type="PANTHER" id="PTHR32552:SF81">
    <property type="entry name" value="TONB-DEPENDENT OUTER MEMBRANE RECEPTOR"/>
    <property type="match status" value="1"/>
</dbReference>
<evidence type="ECO:0000259" key="15">
    <source>
        <dbReference type="Pfam" id="PF07715"/>
    </source>
</evidence>
<evidence type="ECO:0000256" key="12">
    <source>
        <dbReference type="RuleBase" id="RU003357"/>
    </source>
</evidence>
<evidence type="ECO:0000313" key="16">
    <source>
        <dbReference type="EMBL" id="OYQ31630.1"/>
    </source>
</evidence>
<evidence type="ECO:0000256" key="6">
    <source>
        <dbReference type="ARBA" id="ARBA00023004"/>
    </source>
</evidence>
<dbReference type="CDD" id="cd01347">
    <property type="entry name" value="ligand_gated_channel"/>
    <property type="match status" value="1"/>
</dbReference>
<dbReference type="InterPro" id="IPR036942">
    <property type="entry name" value="Beta-barrel_TonB_sf"/>
</dbReference>